<gene>
    <name evidence="1" type="ORF">H9637_07930</name>
</gene>
<organism evidence="1 2">
    <name type="scientific">Clostridium faecium</name>
    <dbReference type="NCBI Taxonomy" id="2762223"/>
    <lineage>
        <taxon>Bacteria</taxon>
        <taxon>Bacillati</taxon>
        <taxon>Bacillota</taxon>
        <taxon>Clostridia</taxon>
        <taxon>Eubacteriales</taxon>
        <taxon>Clostridiaceae</taxon>
        <taxon>Clostridium</taxon>
    </lineage>
</organism>
<dbReference type="Proteomes" id="UP000627166">
    <property type="component" value="Unassembled WGS sequence"/>
</dbReference>
<dbReference type="RefSeq" id="WP_191739941.1">
    <property type="nucleotide sequence ID" value="NZ_JACSQB010000053.1"/>
</dbReference>
<evidence type="ECO:0000313" key="1">
    <source>
        <dbReference type="EMBL" id="MBD8046967.1"/>
    </source>
</evidence>
<sequence>MNELKIKDVENLIKEIIMIYKYLENIHRGIDIVPRAKSLIDYEDMDGDRLDLLRYHQINGNCYDETKNQ</sequence>
<dbReference type="EMBL" id="JACSQB010000053">
    <property type="protein sequence ID" value="MBD8046967.1"/>
    <property type="molecule type" value="Genomic_DNA"/>
</dbReference>
<protein>
    <submittedName>
        <fullName evidence="1">Uncharacterized protein</fullName>
    </submittedName>
</protein>
<evidence type="ECO:0000313" key="2">
    <source>
        <dbReference type="Proteomes" id="UP000627166"/>
    </source>
</evidence>
<reference evidence="1 2" key="1">
    <citation type="submission" date="2020-08" db="EMBL/GenBank/DDBJ databases">
        <title>A Genomic Blueprint of the Chicken Gut Microbiome.</title>
        <authorList>
            <person name="Gilroy R."/>
            <person name="Ravi A."/>
            <person name="Getino M."/>
            <person name="Pursley I."/>
            <person name="Horton D.L."/>
            <person name="Alikhan N.-F."/>
            <person name="Baker D."/>
            <person name="Gharbi K."/>
            <person name="Hall N."/>
            <person name="Watson M."/>
            <person name="Adriaenssens E.M."/>
            <person name="Foster-Nyarko E."/>
            <person name="Jarju S."/>
            <person name="Secka A."/>
            <person name="Antonio M."/>
            <person name="Oren A."/>
            <person name="Chaudhuri R."/>
            <person name="La Ragione R.M."/>
            <person name="Hildebrand F."/>
            <person name="Pallen M.J."/>
        </authorList>
    </citation>
    <scope>NUCLEOTIDE SEQUENCE [LARGE SCALE GENOMIC DNA]</scope>
    <source>
        <strain evidence="1 2">N37</strain>
    </source>
</reference>
<keyword evidence="2" id="KW-1185">Reference proteome</keyword>
<accession>A0ABR8YRT2</accession>
<proteinExistence type="predicted"/>
<name>A0ABR8YRT2_9CLOT</name>
<comment type="caution">
    <text evidence="1">The sequence shown here is derived from an EMBL/GenBank/DDBJ whole genome shotgun (WGS) entry which is preliminary data.</text>
</comment>